<name>A0ABT7EGG3_9GAMM</name>
<reference evidence="2 3" key="1">
    <citation type="submission" date="2023-05" db="EMBL/GenBank/DDBJ databases">
        <title>Pseudoalteromonas ardens sp. nov., Pseudoalteromonas obscura sp. nov., and Pseudoalteromonas umbrosa sp. nov., isolated from the coral Montipora capitata.</title>
        <authorList>
            <person name="Thomas E.M."/>
            <person name="Smith E.M."/>
            <person name="Papke E."/>
            <person name="Shlafstein M.D."/>
            <person name="Oline D.K."/>
            <person name="Videau P."/>
            <person name="Saw J.H."/>
            <person name="Strangman W.K."/>
            <person name="Ushijima B."/>
        </authorList>
    </citation>
    <scope>NUCLEOTIDE SEQUENCE [LARGE SCALE GENOMIC DNA]</scope>
    <source>
        <strain evidence="2 3">P94</strain>
    </source>
</reference>
<dbReference type="Proteomes" id="UP001231915">
    <property type="component" value="Unassembled WGS sequence"/>
</dbReference>
<accession>A0ABT7EGG3</accession>
<feature type="domain" description="DUF4440" evidence="1">
    <location>
        <begin position="9"/>
        <end position="115"/>
    </location>
</feature>
<gene>
    <name evidence="2" type="ORF">QNM18_03490</name>
</gene>
<evidence type="ECO:0000313" key="3">
    <source>
        <dbReference type="Proteomes" id="UP001231915"/>
    </source>
</evidence>
<dbReference type="SUPFAM" id="SSF54427">
    <property type="entry name" value="NTF2-like"/>
    <property type="match status" value="1"/>
</dbReference>
<evidence type="ECO:0000259" key="1">
    <source>
        <dbReference type="Pfam" id="PF14534"/>
    </source>
</evidence>
<dbReference type="RefSeq" id="WP_284136358.1">
    <property type="nucleotide sequence ID" value="NZ_JASJUT010000001.1"/>
</dbReference>
<dbReference type="InterPro" id="IPR027843">
    <property type="entry name" value="DUF4440"/>
</dbReference>
<comment type="caution">
    <text evidence="2">The sequence shown here is derived from an EMBL/GenBank/DDBJ whole genome shotgun (WGS) entry which is preliminary data.</text>
</comment>
<dbReference type="Pfam" id="PF14534">
    <property type="entry name" value="DUF4440"/>
    <property type="match status" value="1"/>
</dbReference>
<keyword evidence="3" id="KW-1185">Reference proteome</keyword>
<protein>
    <submittedName>
        <fullName evidence="2">Nuclear transport factor 2 family protein</fullName>
    </submittedName>
</protein>
<dbReference type="Gene3D" id="3.10.450.50">
    <property type="match status" value="1"/>
</dbReference>
<organism evidence="2 3">
    <name type="scientific">Pseudoalteromonas obscura</name>
    <dbReference type="NCBI Taxonomy" id="3048491"/>
    <lineage>
        <taxon>Bacteria</taxon>
        <taxon>Pseudomonadati</taxon>
        <taxon>Pseudomonadota</taxon>
        <taxon>Gammaproteobacteria</taxon>
        <taxon>Alteromonadales</taxon>
        <taxon>Pseudoalteromonadaceae</taxon>
        <taxon>Pseudoalteromonas</taxon>
    </lineage>
</organism>
<dbReference type="EMBL" id="JASJUT010000001">
    <property type="protein sequence ID" value="MDK2594134.1"/>
    <property type="molecule type" value="Genomic_DNA"/>
</dbReference>
<proteinExistence type="predicted"/>
<evidence type="ECO:0000313" key="2">
    <source>
        <dbReference type="EMBL" id="MDK2594134.1"/>
    </source>
</evidence>
<sequence length="130" mass="14446">MGNNLVQHILQAEEALKIAMQKSDIAALDSLLSDQLIFTNHLGQRLSKNDDLDLHRSGLLNINSIDLYNLDLITQQETCVVHTFASITGTYSGQNADGHFAFSRVWAKHGDKWQVISAQSTLLAQKDINN</sequence>
<dbReference type="InterPro" id="IPR032710">
    <property type="entry name" value="NTF2-like_dom_sf"/>
</dbReference>